<dbReference type="EMBL" id="JAYRBN010000114">
    <property type="protein sequence ID" value="KAL2723525.1"/>
    <property type="molecule type" value="Genomic_DNA"/>
</dbReference>
<evidence type="ECO:0000313" key="2">
    <source>
        <dbReference type="Proteomes" id="UP001607303"/>
    </source>
</evidence>
<protein>
    <submittedName>
        <fullName evidence="1">Uncharacterized protein</fullName>
    </submittedName>
</protein>
<accession>A0ABD2ASP7</accession>
<evidence type="ECO:0000313" key="1">
    <source>
        <dbReference type="EMBL" id="KAL2723525.1"/>
    </source>
</evidence>
<dbReference type="Proteomes" id="UP001607303">
    <property type="component" value="Unassembled WGS sequence"/>
</dbReference>
<sequence>MGQFPKKMSIVFRNNIVRETFKTFKVLNTAKLRFSSLFPERIYSLFSSNLVFCNNIVVKNFERTLLERTER</sequence>
<dbReference type="AlphaFoldDB" id="A0ABD2ASP7"/>
<reference evidence="1 2" key="1">
    <citation type="journal article" date="2024" name="Ann. Entomol. Soc. Am.">
        <title>Genomic analyses of the southern and eastern yellowjacket wasps (Hymenoptera: Vespidae) reveal evolutionary signatures of social life.</title>
        <authorList>
            <person name="Catto M.A."/>
            <person name="Caine P.B."/>
            <person name="Orr S.E."/>
            <person name="Hunt B.G."/>
            <person name="Goodisman M.A.D."/>
        </authorList>
    </citation>
    <scope>NUCLEOTIDE SEQUENCE [LARGE SCALE GENOMIC DNA]</scope>
    <source>
        <strain evidence="1">232</strain>
        <tissue evidence="1">Head and thorax</tissue>
    </source>
</reference>
<name>A0ABD2ASP7_VESMC</name>
<organism evidence="1 2">
    <name type="scientific">Vespula maculifrons</name>
    <name type="common">Eastern yellow jacket</name>
    <name type="synonym">Wasp</name>
    <dbReference type="NCBI Taxonomy" id="7453"/>
    <lineage>
        <taxon>Eukaryota</taxon>
        <taxon>Metazoa</taxon>
        <taxon>Ecdysozoa</taxon>
        <taxon>Arthropoda</taxon>
        <taxon>Hexapoda</taxon>
        <taxon>Insecta</taxon>
        <taxon>Pterygota</taxon>
        <taxon>Neoptera</taxon>
        <taxon>Endopterygota</taxon>
        <taxon>Hymenoptera</taxon>
        <taxon>Apocrita</taxon>
        <taxon>Aculeata</taxon>
        <taxon>Vespoidea</taxon>
        <taxon>Vespidae</taxon>
        <taxon>Vespinae</taxon>
        <taxon>Vespula</taxon>
    </lineage>
</organism>
<comment type="caution">
    <text evidence="1">The sequence shown here is derived from an EMBL/GenBank/DDBJ whole genome shotgun (WGS) entry which is preliminary data.</text>
</comment>
<gene>
    <name evidence="1" type="ORF">V1477_019376</name>
</gene>
<proteinExistence type="predicted"/>
<keyword evidence="2" id="KW-1185">Reference proteome</keyword>